<proteinExistence type="predicted"/>
<protein>
    <submittedName>
        <fullName evidence="3">Uncharacterized protein</fullName>
    </submittedName>
</protein>
<accession>A0ABQ9EE88</accession>
<keyword evidence="2" id="KW-1133">Transmembrane helix</keyword>
<evidence type="ECO:0000256" key="1">
    <source>
        <dbReference type="SAM" id="MobiDB-lite"/>
    </source>
</evidence>
<evidence type="ECO:0000313" key="3">
    <source>
        <dbReference type="EMBL" id="KAJ8301573.1"/>
    </source>
</evidence>
<feature type="compositionally biased region" description="Polar residues" evidence="1">
    <location>
        <begin position="87"/>
        <end position="96"/>
    </location>
</feature>
<keyword evidence="2" id="KW-0812">Transmembrane</keyword>
<evidence type="ECO:0000313" key="4">
    <source>
        <dbReference type="Proteomes" id="UP001217089"/>
    </source>
</evidence>
<feature type="region of interest" description="Disordered" evidence="1">
    <location>
        <begin position="67"/>
        <end position="105"/>
    </location>
</feature>
<feature type="transmembrane region" description="Helical" evidence="2">
    <location>
        <begin position="111"/>
        <end position="132"/>
    </location>
</feature>
<gene>
    <name evidence="3" type="ORF">KUTeg_020560</name>
</gene>
<feature type="compositionally biased region" description="Polar residues" evidence="1">
    <location>
        <begin position="151"/>
        <end position="165"/>
    </location>
</feature>
<feature type="region of interest" description="Disordered" evidence="1">
    <location>
        <begin position="145"/>
        <end position="177"/>
    </location>
</feature>
<dbReference type="Proteomes" id="UP001217089">
    <property type="component" value="Unassembled WGS sequence"/>
</dbReference>
<keyword evidence="4" id="KW-1185">Reference proteome</keyword>
<reference evidence="3 4" key="1">
    <citation type="submission" date="2022-12" db="EMBL/GenBank/DDBJ databases">
        <title>Chromosome-level genome of Tegillarca granosa.</title>
        <authorList>
            <person name="Kim J."/>
        </authorList>
    </citation>
    <scope>NUCLEOTIDE SEQUENCE [LARGE SCALE GENOMIC DNA]</scope>
    <source>
        <strain evidence="3">Teg-2019</strain>
        <tissue evidence="3">Adductor muscle</tissue>
    </source>
</reference>
<evidence type="ECO:0000256" key="2">
    <source>
        <dbReference type="SAM" id="Phobius"/>
    </source>
</evidence>
<comment type="caution">
    <text evidence="3">The sequence shown here is derived from an EMBL/GenBank/DDBJ whole genome shotgun (WGS) entry which is preliminary data.</text>
</comment>
<dbReference type="EMBL" id="JARBDR010000918">
    <property type="protein sequence ID" value="KAJ8301573.1"/>
    <property type="molecule type" value="Genomic_DNA"/>
</dbReference>
<name>A0ABQ9EE88_TEGGR</name>
<keyword evidence="2" id="KW-0472">Membrane</keyword>
<organism evidence="3 4">
    <name type="scientific">Tegillarca granosa</name>
    <name type="common">Malaysian cockle</name>
    <name type="synonym">Anadara granosa</name>
    <dbReference type="NCBI Taxonomy" id="220873"/>
    <lineage>
        <taxon>Eukaryota</taxon>
        <taxon>Metazoa</taxon>
        <taxon>Spiralia</taxon>
        <taxon>Lophotrochozoa</taxon>
        <taxon>Mollusca</taxon>
        <taxon>Bivalvia</taxon>
        <taxon>Autobranchia</taxon>
        <taxon>Pteriomorphia</taxon>
        <taxon>Arcoida</taxon>
        <taxon>Arcoidea</taxon>
        <taxon>Arcidae</taxon>
        <taxon>Tegillarca</taxon>
    </lineage>
</organism>
<sequence>MRNSGPSHWPMGCPPGFSQHLATVENDCQIDFCVKSNAFSDVGLPAIRRPPFMQMTGYTWERLTASDTTTNSQSTGGGGNTWEELNFSDTTTNSQSVGGGGSKDKGITKGAVAGISIVATLIFAFLIIAVLIKLRQNRQKHYYKMREESRNITPDDQTQYGSQLRSRPPETEVTVES</sequence>